<reference evidence="1 2" key="1">
    <citation type="journal article" date="2015" name="Nat. Commun.">
        <title>Lucilia cuprina genome unlocks parasitic fly biology to underpin future interventions.</title>
        <authorList>
            <person name="Anstead C.A."/>
            <person name="Korhonen P.K."/>
            <person name="Young N.D."/>
            <person name="Hall R.S."/>
            <person name="Jex A.R."/>
            <person name="Murali S.C."/>
            <person name="Hughes D.S."/>
            <person name="Lee S.F."/>
            <person name="Perry T."/>
            <person name="Stroehlein A.J."/>
            <person name="Ansell B.R."/>
            <person name="Breugelmans B."/>
            <person name="Hofmann A."/>
            <person name="Qu J."/>
            <person name="Dugan S."/>
            <person name="Lee S.L."/>
            <person name="Chao H."/>
            <person name="Dinh H."/>
            <person name="Han Y."/>
            <person name="Doddapaneni H.V."/>
            <person name="Worley K.C."/>
            <person name="Muzny D.M."/>
            <person name="Ioannidis P."/>
            <person name="Waterhouse R.M."/>
            <person name="Zdobnov E.M."/>
            <person name="James P.J."/>
            <person name="Bagnall N.H."/>
            <person name="Kotze A.C."/>
            <person name="Gibbs R.A."/>
            <person name="Richards S."/>
            <person name="Batterham P."/>
            <person name="Gasser R.B."/>
        </authorList>
    </citation>
    <scope>NUCLEOTIDE SEQUENCE [LARGE SCALE GENOMIC DNA]</scope>
    <source>
        <strain evidence="1 2">LS</strain>
        <tissue evidence="1">Full body</tissue>
    </source>
</reference>
<name>A0A0L0CDP6_LUCCU</name>
<comment type="caution">
    <text evidence="1">The sequence shown here is derived from an EMBL/GenBank/DDBJ whole genome shotgun (WGS) entry which is preliminary data.</text>
</comment>
<dbReference type="EMBL" id="JRES01000536">
    <property type="protein sequence ID" value="KNC30342.1"/>
    <property type="molecule type" value="Genomic_DNA"/>
</dbReference>
<organism evidence="1 2">
    <name type="scientific">Lucilia cuprina</name>
    <name type="common">Green bottle fly</name>
    <name type="synonym">Australian sheep blowfly</name>
    <dbReference type="NCBI Taxonomy" id="7375"/>
    <lineage>
        <taxon>Eukaryota</taxon>
        <taxon>Metazoa</taxon>
        <taxon>Ecdysozoa</taxon>
        <taxon>Arthropoda</taxon>
        <taxon>Hexapoda</taxon>
        <taxon>Insecta</taxon>
        <taxon>Pterygota</taxon>
        <taxon>Neoptera</taxon>
        <taxon>Endopterygota</taxon>
        <taxon>Diptera</taxon>
        <taxon>Brachycera</taxon>
        <taxon>Muscomorpha</taxon>
        <taxon>Oestroidea</taxon>
        <taxon>Calliphoridae</taxon>
        <taxon>Luciliinae</taxon>
        <taxon>Lucilia</taxon>
    </lineage>
</organism>
<proteinExistence type="predicted"/>
<accession>A0A0L0CDP6</accession>
<keyword evidence="2" id="KW-1185">Reference proteome</keyword>
<evidence type="ECO:0000313" key="2">
    <source>
        <dbReference type="Proteomes" id="UP000037069"/>
    </source>
</evidence>
<evidence type="ECO:0000313" key="1">
    <source>
        <dbReference type="EMBL" id="KNC30342.1"/>
    </source>
</evidence>
<sequence>MILSRLAYFKNIVDRDVDFKNKPFDKNEAIYSSDTPNPIPSAVIMRLTLFLKHNVQQNSIICIENSFCRSLMGLSKSDLTTSPHKSTNIKKLNYGPCITYIVINPILAKGNVLVLLTLMFIHLNKSNARKSTFNTKTKVGEFSKVKVLPLSIVKCNHNSFALYRIKTNDFVTLKYQRVDYFNASNYRYSC</sequence>
<dbReference type="Proteomes" id="UP000037069">
    <property type="component" value="Unassembled WGS sequence"/>
</dbReference>
<protein>
    <submittedName>
        <fullName evidence="1">Uncharacterized protein</fullName>
    </submittedName>
</protein>
<gene>
    <name evidence="1" type="ORF">FF38_03961</name>
</gene>
<dbReference type="AlphaFoldDB" id="A0A0L0CDP6"/>